<proteinExistence type="predicted"/>
<dbReference type="EMBL" id="HBJA01039404">
    <property type="protein sequence ID" value="CAE0802328.1"/>
    <property type="molecule type" value="Transcribed_RNA"/>
</dbReference>
<organism evidence="2">
    <name type="scientific">Eutreptiella gymnastica</name>
    <dbReference type="NCBI Taxonomy" id="73025"/>
    <lineage>
        <taxon>Eukaryota</taxon>
        <taxon>Discoba</taxon>
        <taxon>Euglenozoa</taxon>
        <taxon>Euglenida</taxon>
        <taxon>Spirocuta</taxon>
        <taxon>Euglenophyceae</taxon>
        <taxon>Eutreptiales</taxon>
        <taxon>Eutreptiaceae</taxon>
        <taxon>Eutreptiella</taxon>
    </lineage>
</organism>
<gene>
    <name evidence="2" type="ORF">EGYM00163_LOCUS13449</name>
</gene>
<accession>A0A7S4FLZ2</accession>
<protein>
    <submittedName>
        <fullName evidence="2">Uncharacterized protein</fullName>
    </submittedName>
</protein>
<evidence type="ECO:0000256" key="1">
    <source>
        <dbReference type="SAM" id="MobiDB-lite"/>
    </source>
</evidence>
<evidence type="ECO:0000313" key="2">
    <source>
        <dbReference type="EMBL" id="CAE0802328.1"/>
    </source>
</evidence>
<feature type="region of interest" description="Disordered" evidence="1">
    <location>
        <begin position="30"/>
        <end position="66"/>
    </location>
</feature>
<sequence length="118" mass="12898">MLRCEKGEDLLESWALKAMGAVAVKKDDSLRRNCSSNRPSRPCGSPAHSWQGSPLPQTAPSRPQGWNCECGREGGGGAVSLDFYLQAHDPPFFSKPLKRGGMALFRRRPIVSFTPSLP</sequence>
<feature type="compositionally biased region" description="Polar residues" evidence="1">
    <location>
        <begin position="48"/>
        <end position="61"/>
    </location>
</feature>
<name>A0A7S4FLZ2_9EUGL</name>
<dbReference type="AlphaFoldDB" id="A0A7S4FLZ2"/>
<reference evidence="2" key="1">
    <citation type="submission" date="2021-01" db="EMBL/GenBank/DDBJ databases">
        <authorList>
            <person name="Corre E."/>
            <person name="Pelletier E."/>
            <person name="Niang G."/>
            <person name="Scheremetjew M."/>
            <person name="Finn R."/>
            <person name="Kale V."/>
            <person name="Holt S."/>
            <person name="Cochrane G."/>
            <person name="Meng A."/>
            <person name="Brown T."/>
            <person name="Cohen L."/>
        </authorList>
    </citation>
    <scope>NUCLEOTIDE SEQUENCE</scope>
    <source>
        <strain evidence="2">CCMP1594</strain>
    </source>
</reference>
<feature type="compositionally biased region" description="Low complexity" evidence="1">
    <location>
        <begin position="32"/>
        <end position="43"/>
    </location>
</feature>